<evidence type="ECO:0000313" key="1">
    <source>
        <dbReference type="EMBL" id="EJK50064.1"/>
    </source>
</evidence>
<keyword evidence="2" id="KW-1185">Reference proteome</keyword>
<dbReference type="eggNOG" id="ENOG502SGCE">
    <property type="taxonomic scope" value="Eukaryota"/>
</dbReference>
<proteinExistence type="predicted"/>
<dbReference type="OMA" id="VIQYEPK"/>
<accession>K0RCS1</accession>
<protein>
    <submittedName>
        <fullName evidence="1">Uncharacterized protein</fullName>
    </submittedName>
</protein>
<organism evidence="1 2">
    <name type="scientific">Thalassiosira oceanica</name>
    <name type="common">Marine diatom</name>
    <dbReference type="NCBI Taxonomy" id="159749"/>
    <lineage>
        <taxon>Eukaryota</taxon>
        <taxon>Sar</taxon>
        <taxon>Stramenopiles</taxon>
        <taxon>Ochrophyta</taxon>
        <taxon>Bacillariophyta</taxon>
        <taxon>Coscinodiscophyceae</taxon>
        <taxon>Thalassiosirophycidae</taxon>
        <taxon>Thalassiosirales</taxon>
        <taxon>Thalassiosiraceae</taxon>
        <taxon>Thalassiosira</taxon>
    </lineage>
</organism>
<reference evidence="1 2" key="1">
    <citation type="journal article" date="2012" name="Genome Biol.">
        <title>Genome and low-iron response of an oceanic diatom adapted to chronic iron limitation.</title>
        <authorList>
            <person name="Lommer M."/>
            <person name="Specht M."/>
            <person name="Roy A.S."/>
            <person name="Kraemer L."/>
            <person name="Andreson R."/>
            <person name="Gutowska M.A."/>
            <person name="Wolf J."/>
            <person name="Bergner S.V."/>
            <person name="Schilhabel M.B."/>
            <person name="Klostermeier U.C."/>
            <person name="Beiko R.G."/>
            <person name="Rosenstiel P."/>
            <person name="Hippler M."/>
            <person name="Laroche J."/>
        </authorList>
    </citation>
    <scope>NUCLEOTIDE SEQUENCE [LARGE SCALE GENOMIC DNA]</scope>
    <source>
        <strain evidence="1 2">CCMP1005</strain>
    </source>
</reference>
<name>K0RCS1_THAOC</name>
<comment type="caution">
    <text evidence="1">The sequence shown here is derived from an EMBL/GenBank/DDBJ whole genome shotgun (WGS) entry which is preliminary data.</text>
</comment>
<dbReference type="Proteomes" id="UP000266841">
    <property type="component" value="Unassembled WGS sequence"/>
</dbReference>
<dbReference type="OrthoDB" id="41850at2759"/>
<dbReference type="AlphaFoldDB" id="K0RCS1"/>
<sequence length="613" mass="69227">MPSDNTTTLNACTLSVSQSAKTRYYANAVSSWYCSTLDPYTPHASNVASRLRHPVRVITRRILYGDVDKVLVGAEDGEDNLEAEFTNDDADIKEGPEHLTRRTQARMEAFISSCSVALRAEDEDGVDIDDTTTTERANRAVASGGKGNLLVRNVSTSSKVYRQIDHGDLMLRLDLYCRSLRRIRVLMDANPNKPMEEAVIQYEPKKTIRSRVRLIVQTYLRNVDCVRDVHKTIMTLLLFSTMEVLAIEVWPEELYLTIDRLATQYEHKVSFASLAFLSSQNNSAELYLSPLLMRYFDYLQLEWESIVDMAEVERMLRAVLDEDLRQFFKDAVFNSVGHILNECRREREALDNIALPPPWTNGGAVSKGDVQKAMESYLRDPKLVKQALRDLRRETITINGQVLPPAQSQAELAEYLNEVIQSNQMTIALSPRGSKASRRRSKMKMMRTNYTSDFGLETESLESGGESDTSLAGRIDSNFVSMLTRRLLISASRTGAAGDAYFIVRDLFGNEDVEVVPHQSHGSIKQGTIEIVVKSRSVTIKTHAKFDIFQKPVMKEESLIQFHTTTTETIALSAAREDSCTILREKQTSSTGWRSLAIRPAYYEKVPQLQTNS</sequence>
<gene>
    <name evidence="1" type="ORF">THAOC_31003</name>
</gene>
<dbReference type="EMBL" id="AGNL01044221">
    <property type="protein sequence ID" value="EJK50064.1"/>
    <property type="molecule type" value="Genomic_DNA"/>
</dbReference>
<evidence type="ECO:0000313" key="2">
    <source>
        <dbReference type="Proteomes" id="UP000266841"/>
    </source>
</evidence>